<dbReference type="Proteomes" id="UP001060085">
    <property type="component" value="Linkage Group LG07"/>
</dbReference>
<proteinExistence type="predicted"/>
<protein>
    <submittedName>
        <fullName evidence="1">Uncharacterized protein</fullName>
    </submittedName>
</protein>
<name>A0ACC0A484_CATRO</name>
<accession>A0ACC0A484</accession>
<evidence type="ECO:0000313" key="2">
    <source>
        <dbReference type="Proteomes" id="UP001060085"/>
    </source>
</evidence>
<sequence length="2187" mass="232724">MDNDDNDYQGHGLHLAGEESSKISPVLHPYALPKFDFDEGHLRFDSLVENEVFLGIPSQEDNQWIEDFSRGSSGIEFSSSAADSCSIPRHNNVWSEATSSESVEMLLKSVGQEDIVVGESIIEESEAGDVLPSLSKPMDRNLRQDDRVNEIIDHSSELPPAEFLGSFTSLDQDPKGGGGIQTNYGSQSEKVELPAYGYSSAIGEKTGLTTEENLHADVKCIESNVKEGDSSVVESLCNEMQVRSISVVESGSAECSQANIMMGVEQLKVKEKMSNLSHESVGGSQQETSTISDHSMPVKNSAEDDEKSSKISPEASVTDLQSAVFAASKSEAIAKSALETTTANILESSSLPAKINSNLLSGKEQVEEKTGSELVQSGTCGLVTSGTEQSEGENILPEKSSAVPQEAGDGRSRGQIKDVNSDNVPEICSELNNESMVATSTGRKEDNLESSGKVCTGASIVVADMSFETQVESTEHDEHVNVIGESEVLIPQESVSTGSVEEAVATESSKFADADAEIHNDNPKAADKISPPEPAVSSDNSGKLSTQKALHDCNQDITVQERDGGEFSIDPSNETDNIAVPYDGKKIGFSTLDEVADDSVEETRPTQFDASVGNEPASKTKTEDANPGSLVTVDNVPSLPENATTDEVSNLNEDGKSKPSAVETLHLDKNALEIEDHPVDAGMPLLESRDADTEHLSDSVARKGALEHSAAIIVVSEGISQSVNLVESSDKAIHVEEAAVGVHQEQSDDIDLSSVKSDLDLRKIDAAEVVEPLKPKEFTAEKDYSKPPSSAVAGGDNSSEVEKPDTVCAPSVTASKVSQSAMGKQAEDTTDGLVVDVSLSDRVKGATNASLTAISPGLKDAMEEERSFTFDVSPLVGVPERETIKGWQSVSSTEAGKKSTLVEGSPSTSGRGQIDPLGQEVSQGSSYKLDKKAVGGGSRSASERKTRRGSGKSAKESAKKGNHVKDTVSIRQTEKVDTSSAFYSPSGTCKLMPVELGNVERSGTKPTGLVSVSGSGLPDLNTSTPPSVLFHQPFTDLQQVQLRAQIFVYGSLIQGVAPDEACMVSAFGISDGGRSIWEPAWRAFAERLHGQKPHPINPETPVQSRTGGKASDQANKQGLSQSKVRAGSKSTPSPVINPMIPLSSPLWNVPTPSCDTLPTNNMARGAVLDYQALSPIHAYQTPSLRNLAGNTTSWVSQAPFPVPWVASPQSSPFDISSHFSAMHTTETLKVTAVKESSAPTSVAKLASPVPAAGSSSVPLGGSLVHDPKKTTVLRTPDTADPKSRKRKKASGSEDLGQNALLVSQPVSVSTTVRNTPANKGPAPEDLGPASLLARSQRELVSASAGNGQISTSVVIPGLSSSALKSDSNNSLLAVSSISLHDHPKSVDRALEKRALLSEDIAKVAEAKRQAEEATAHAAAAVDHCQIVWSDLEKQKNSGLTSDVEAKLASAAVAIAAAASVAKAAAAAAKIASNAAFQAKQMADEALISSGTSNPVRNDHVSLPSFINTMGNATPASILKVAEGNNGSSSIIIAAREASRRRMEAASAASKHAENLDAVVKAAELAAEAVSQAGKIVALSEPLPLNKLAEAGPEGYWKVLAPSSSEEMKSKNAPRKGNTSNVNGVEDVPAVIEQLPERQLDKEAHTADPVKSPHPRDTSRNKMEDRIREEGLTPASISHCGKNHRTSDATKTISVVPESDIGLRPTEQENMAAALNVSSIKENGLVEVFKESGEFGAWFSANVLNLKDGSALVCFTELESDEGKLKEWVPLEAHGSKPPIIRPAHPTTSLMYEGTRKRRRGAVRDHTWSLGDRVDAWMGNCWREGVIVEKNKKDESTLSVHFPVQGKISPVKVWHLRSTRMWKDGEWIELPSSGQDHSSQGDTPQEKRVKLGKMSSNADVSEPRKPEEPSLLPLSTAERVFNVGSTKNDKKPETLRTMRSGLQKEGSKVIFGVPKPGKKRKFMDVSKHYISDQSTKNSMPTDSEKFTKHLMPQGSGTQAWKNNSRIDSKEKQAAESKLKRFKSTKPPSMSTRTLPRKENSSFSSVSASRDAGLSGMARNTSNDKNDSGEQNLDEFVSSSNVEEGAGPTSLSSQAQASNVPKKMAAPDAKSERLKKGKVAPAGGKSSEGAEKEKLVPEVAEPRRSNRKIQPTSRLLEGLQSSLIIPKFSSLSHDKSQRNQNKGSSKGNN</sequence>
<dbReference type="EMBL" id="CM044707">
    <property type="protein sequence ID" value="KAI5655722.1"/>
    <property type="molecule type" value="Genomic_DNA"/>
</dbReference>
<gene>
    <name evidence="1" type="ORF">M9H77_32909</name>
</gene>
<organism evidence="1 2">
    <name type="scientific">Catharanthus roseus</name>
    <name type="common">Madagascar periwinkle</name>
    <name type="synonym">Vinca rosea</name>
    <dbReference type="NCBI Taxonomy" id="4058"/>
    <lineage>
        <taxon>Eukaryota</taxon>
        <taxon>Viridiplantae</taxon>
        <taxon>Streptophyta</taxon>
        <taxon>Embryophyta</taxon>
        <taxon>Tracheophyta</taxon>
        <taxon>Spermatophyta</taxon>
        <taxon>Magnoliopsida</taxon>
        <taxon>eudicotyledons</taxon>
        <taxon>Gunneridae</taxon>
        <taxon>Pentapetalae</taxon>
        <taxon>asterids</taxon>
        <taxon>lamiids</taxon>
        <taxon>Gentianales</taxon>
        <taxon>Apocynaceae</taxon>
        <taxon>Rauvolfioideae</taxon>
        <taxon>Vinceae</taxon>
        <taxon>Catharanthinae</taxon>
        <taxon>Catharanthus</taxon>
    </lineage>
</organism>
<evidence type="ECO:0000313" key="1">
    <source>
        <dbReference type="EMBL" id="KAI5655722.1"/>
    </source>
</evidence>
<reference evidence="2" key="1">
    <citation type="journal article" date="2023" name="Nat. Plants">
        <title>Single-cell RNA sequencing provides a high-resolution roadmap for understanding the multicellular compartmentation of specialized metabolism.</title>
        <authorList>
            <person name="Sun S."/>
            <person name="Shen X."/>
            <person name="Li Y."/>
            <person name="Li Y."/>
            <person name="Wang S."/>
            <person name="Li R."/>
            <person name="Zhang H."/>
            <person name="Shen G."/>
            <person name="Guo B."/>
            <person name="Wei J."/>
            <person name="Xu J."/>
            <person name="St-Pierre B."/>
            <person name="Chen S."/>
            <person name="Sun C."/>
        </authorList>
    </citation>
    <scope>NUCLEOTIDE SEQUENCE [LARGE SCALE GENOMIC DNA]</scope>
</reference>
<keyword evidence="2" id="KW-1185">Reference proteome</keyword>
<comment type="caution">
    <text evidence="1">The sequence shown here is derived from an EMBL/GenBank/DDBJ whole genome shotgun (WGS) entry which is preliminary data.</text>
</comment>